<keyword evidence="3 5" id="KW-0067">ATP-binding</keyword>
<reference evidence="5 6" key="1">
    <citation type="submission" date="2019-07" db="EMBL/GenBank/DDBJ databases">
        <title>Complete genome of Crassaminicella thermophila SY095.</title>
        <authorList>
            <person name="Li X."/>
        </authorList>
    </citation>
    <scope>NUCLEOTIDE SEQUENCE [LARGE SCALE GENOMIC DNA]</scope>
    <source>
        <strain evidence="5 6">SY095</strain>
    </source>
</reference>
<evidence type="ECO:0000313" key="6">
    <source>
        <dbReference type="Proteomes" id="UP000324646"/>
    </source>
</evidence>
<name>A0A5C0SEC9_CRATE</name>
<dbReference type="GO" id="GO:0016887">
    <property type="term" value="F:ATP hydrolysis activity"/>
    <property type="evidence" value="ECO:0007669"/>
    <property type="project" value="InterPro"/>
</dbReference>
<dbReference type="KEGG" id="crs:FQB35_09405"/>
<feature type="domain" description="ABC transporter" evidence="4">
    <location>
        <begin position="12"/>
        <end position="239"/>
    </location>
</feature>
<evidence type="ECO:0000256" key="2">
    <source>
        <dbReference type="ARBA" id="ARBA00022741"/>
    </source>
</evidence>
<keyword evidence="6" id="KW-1185">Reference proteome</keyword>
<evidence type="ECO:0000256" key="1">
    <source>
        <dbReference type="ARBA" id="ARBA00022448"/>
    </source>
</evidence>
<evidence type="ECO:0000313" key="5">
    <source>
        <dbReference type="EMBL" id="QEK12520.1"/>
    </source>
</evidence>
<dbReference type="RefSeq" id="WP_148809674.1">
    <property type="nucleotide sequence ID" value="NZ_CP042243.1"/>
</dbReference>
<gene>
    <name evidence="5" type="ORF">FQB35_09405</name>
</gene>
<protein>
    <submittedName>
        <fullName evidence="5">ABC transporter ATP-binding protein</fullName>
    </submittedName>
</protein>
<dbReference type="Proteomes" id="UP000324646">
    <property type="component" value="Chromosome"/>
</dbReference>
<dbReference type="PANTHER" id="PTHR42788">
    <property type="entry name" value="TAURINE IMPORT ATP-BINDING PROTEIN-RELATED"/>
    <property type="match status" value="1"/>
</dbReference>
<evidence type="ECO:0000259" key="4">
    <source>
        <dbReference type="PROSITE" id="PS50893"/>
    </source>
</evidence>
<dbReference type="PANTHER" id="PTHR42788:SF2">
    <property type="entry name" value="ABC TRANSPORTER ATP-BINDING PROTEIN"/>
    <property type="match status" value="1"/>
</dbReference>
<dbReference type="InterPro" id="IPR050166">
    <property type="entry name" value="ABC_transporter_ATP-bind"/>
</dbReference>
<organism evidence="5 6">
    <name type="scientific">Crassaminicella thermophila</name>
    <dbReference type="NCBI Taxonomy" id="2599308"/>
    <lineage>
        <taxon>Bacteria</taxon>
        <taxon>Bacillati</taxon>
        <taxon>Bacillota</taxon>
        <taxon>Clostridia</taxon>
        <taxon>Eubacteriales</taxon>
        <taxon>Clostridiaceae</taxon>
        <taxon>Crassaminicella</taxon>
    </lineage>
</organism>
<dbReference type="InterPro" id="IPR027417">
    <property type="entry name" value="P-loop_NTPase"/>
</dbReference>
<dbReference type="AlphaFoldDB" id="A0A5C0SEC9"/>
<dbReference type="InterPro" id="IPR003593">
    <property type="entry name" value="AAA+_ATPase"/>
</dbReference>
<dbReference type="Gene3D" id="3.40.50.300">
    <property type="entry name" value="P-loop containing nucleotide triphosphate hydrolases"/>
    <property type="match status" value="1"/>
</dbReference>
<sequence length="252" mass="28949">MSFYQRNNMKKIEVLNVKKYFGNLKTLEDISLYLEENQFVSILGPSGSGKSTLFNIISGLIKPDEGKIIIEGKNYIGKTGRVSYMHQKDLLLPWKTIIENVCIPLILKGYTKKDAGDKAKKYFDLFGLEGFENHYPSQLSGGMRQRAALLRTYLFSNDIMLLDEPFGGLDAITKRNMQHWLLSVLENLKSSILFITHDIDEAIFLSDKIYILSERPAKVKEVVCVDIERPRDNRTFVSEKFNELKENILNLL</sequence>
<evidence type="ECO:0000256" key="3">
    <source>
        <dbReference type="ARBA" id="ARBA00022840"/>
    </source>
</evidence>
<dbReference type="PROSITE" id="PS50893">
    <property type="entry name" value="ABC_TRANSPORTER_2"/>
    <property type="match status" value="1"/>
</dbReference>
<proteinExistence type="predicted"/>
<dbReference type="SUPFAM" id="SSF52540">
    <property type="entry name" value="P-loop containing nucleoside triphosphate hydrolases"/>
    <property type="match status" value="1"/>
</dbReference>
<accession>A0A5C0SEC9</accession>
<dbReference type="CDD" id="cd03293">
    <property type="entry name" value="ABC_NrtD_SsuB_transporters"/>
    <property type="match status" value="1"/>
</dbReference>
<dbReference type="Pfam" id="PF00005">
    <property type="entry name" value="ABC_tran"/>
    <property type="match status" value="1"/>
</dbReference>
<dbReference type="InterPro" id="IPR003439">
    <property type="entry name" value="ABC_transporter-like_ATP-bd"/>
</dbReference>
<dbReference type="OrthoDB" id="9801958at2"/>
<dbReference type="InterPro" id="IPR017871">
    <property type="entry name" value="ABC_transporter-like_CS"/>
</dbReference>
<dbReference type="PROSITE" id="PS00211">
    <property type="entry name" value="ABC_TRANSPORTER_1"/>
    <property type="match status" value="1"/>
</dbReference>
<dbReference type="SMART" id="SM00382">
    <property type="entry name" value="AAA"/>
    <property type="match status" value="1"/>
</dbReference>
<keyword evidence="2" id="KW-0547">Nucleotide-binding</keyword>
<keyword evidence="1" id="KW-0813">Transport</keyword>
<dbReference type="EMBL" id="CP042243">
    <property type="protein sequence ID" value="QEK12520.1"/>
    <property type="molecule type" value="Genomic_DNA"/>
</dbReference>
<dbReference type="GO" id="GO:0005524">
    <property type="term" value="F:ATP binding"/>
    <property type="evidence" value="ECO:0007669"/>
    <property type="project" value="UniProtKB-KW"/>
</dbReference>